<name>A0ABY8W904_9ACTN</name>
<dbReference type="RefSeq" id="WP_284914130.1">
    <property type="nucleotide sequence ID" value="NZ_CP126980.1"/>
</dbReference>
<accession>A0ABY8W904</accession>
<evidence type="ECO:0000313" key="3">
    <source>
        <dbReference type="Proteomes" id="UP001240150"/>
    </source>
</evidence>
<feature type="transmembrane region" description="Helical" evidence="1">
    <location>
        <begin position="118"/>
        <end position="143"/>
    </location>
</feature>
<feature type="transmembrane region" description="Helical" evidence="1">
    <location>
        <begin position="17"/>
        <end position="34"/>
    </location>
</feature>
<dbReference type="Proteomes" id="UP001240150">
    <property type="component" value="Chromosome"/>
</dbReference>
<feature type="transmembrane region" description="Helical" evidence="1">
    <location>
        <begin position="40"/>
        <end position="66"/>
    </location>
</feature>
<evidence type="ECO:0000313" key="2">
    <source>
        <dbReference type="EMBL" id="WIM92923.1"/>
    </source>
</evidence>
<keyword evidence="3" id="KW-1185">Reference proteome</keyword>
<dbReference type="EMBL" id="CP126980">
    <property type="protein sequence ID" value="WIM92923.1"/>
    <property type="molecule type" value="Genomic_DNA"/>
</dbReference>
<keyword evidence="1" id="KW-0812">Transmembrane</keyword>
<keyword evidence="1" id="KW-1133">Transmembrane helix</keyword>
<reference evidence="2 3" key="1">
    <citation type="submission" date="2023-06" db="EMBL/GenBank/DDBJ databases">
        <authorList>
            <person name="Yushchuk O."/>
            <person name="Binda E."/>
            <person name="Ruckert-Reed C."/>
            <person name="Fedorenko V."/>
            <person name="Kalinowski J."/>
            <person name="Marinelli F."/>
        </authorList>
    </citation>
    <scope>NUCLEOTIDE SEQUENCE [LARGE SCALE GENOMIC DNA]</scope>
    <source>
        <strain evidence="2 3">NRRL 3884</strain>
    </source>
</reference>
<keyword evidence="1" id="KW-0472">Membrane</keyword>
<proteinExistence type="predicted"/>
<organism evidence="2 3">
    <name type="scientific">Actinoplanes oblitus</name>
    <dbReference type="NCBI Taxonomy" id="3040509"/>
    <lineage>
        <taxon>Bacteria</taxon>
        <taxon>Bacillati</taxon>
        <taxon>Actinomycetota</taxon>
        <taxon>Actinomycetes</taxon>
        <taxon>Micromonosporales</taxon>
        <taxon>Micromonosporaceae</taxon>
        <taxon>Actinoplanes</taxon>
    </lineage>
</organism>
<gene>
    <name evidence="2" type="ORF">ACTOB_004882</name>
</gene>
<evidence type="ECO:0000256" key="1">
    <source>
        <dbReference type="SAM" id="Phobius"/>
    </source>
</evidence>
<feature type="transmembrane region" description="Helical" evidence="1">
    <location>
        <begin position="78"/>
        <end position="98"/>
    </location>
</feature>
<protein>
    <submittedName>
        <fullName evidence="2">Uncharacterized protein</fullName>
    </submittedName>
</protein>
<sequence>MTTATARHRPSVGSRRFGYGVAATINILLIYLVNVRPGWAAVPFLSADTAQIIPLVNASLVVGLVVDAVQFVRDPRWLVALGGLATTAIGIAVLVRMWRVFPFDFGDASFDWTLLFRFGIAACLVGALIGFIVQAVTLLRALAGPHPG</sequence>